<dbReference type="InterPro" id="IPR021109">
    <property type="entry name" value="Peptidase_aspartic_dom_sf"/>
</dbReference>
<dbReference type="Proteomes" id="UP000054630">
    <property type="component" value="Unassembled WGS sequence"/>
</dbReference>
<gene>
    <name evidence="2" type="ORF">T07_2821</name>
</gene>
<keyword evidence="3" id="KW-1185">Reference proteome</keyword>
<proteinExistence type="predicted"/>
<dbReference type="Pfam" id="PF13650">
    <property type="entry name" value="Asp_protease_2"/>
    <property type="match status" value="1"/>
</dbReference>
<comment type="caution">
    <text evidence="2">The sequence shown here is derived from an EMBL/GenBank/DDBJ whole genome shotgun (WGS) entry which is preliminary data.</text>
</comment>
<sequence>MEHGEKGKTKLVNCLLDSGSDRSLIRTDVADELKLQGPTSDMTVKGVNGLKEGIKLTTLSLLSLCDDLVATPTPWFSKDDVGNASLPRNLPPKAMQVKEAIPGTSG</sequence>
<evidence type="ECO:0008006" key="4">
    <source>
        <dbReference type="Google" id="ProtNLM"/>
    </source>
</evidence>
<protein>
    <recommendedName>
        <fullName evidence="4">Peptidase A2 domain-containing protein</fullName>
    </recommendedName>
</protein>
<accession>A0A0V0RG74</accession>
<dbReference type="OrthoDB" id="5939037at2759"/>
<dbReference type="Gene3D" id="2.40.70.10">
    <property type="entry name" value="Acid Proteases"/>
    <property type="match status" value="1"/>
</dbReference>
<dbReference type="GO" id="GO:0004190">
    <property type="term" value="F:aspartic-type endopeptidase activity"/>
    <property type="evidence" value="ECO:0007669"/>
    <property type="project" value="InterPro"/>
</dbReference>
<evidence type="ECO:0000256" key="1">
    <source>
        <dbReference type="SAM" id="MobiDB-lite"/>
    </source>
</evidence>
<feature type="region of interest" description="Disordered" evidence="1">
    <location>
        <begin position="80"/>
        <end position="106"/>
    </location>
</feature>
<reference evidence="2 3" key="1">
    <citation type="submission" date="2015-01" db="EMBL/GenBank/DDBJ databases">
        <title>Evolution of Trichinella species and genotypes.</title>
        <authorList>
            <person name="Korhonen P.K."/>
            <person name="Edoardo P."/>
            <person name="Giuseppe L.R."/>
            <person name="Gasser R.B."/>
        </authorList>
    </citation>
    <scope>NUCLEOTIDE SEQUENCE [LARGE SCALE GENOMIC DNA]</scope>
    <source>
        <strain evidence="2">ISS37</strain>
    </source>
</reference>
<dbReference type="AlphaFoldDB" id="A0A0V0RG74"/>
<name>A0A0V0RG74_9BILA</name>
<dbReference type="PROSITE" id="PS00141">
    <property type="entry name" value="ASP_PROTEASE"/>
    <property type="match status" value="1"/>
</dbReference>
<dbReference type="EMBL" id="JYDL01000198">
    <property type="protein sequence ID" value="KRX13484.1"/>
    <property type="molecule type" value="Genomic_DNA"/>
</dbReference>
<evidence type="ECO:0000313" key="2">
    <source>
        <dbReference type="EMBL" id="KRX13484.1"/>
    </source>
</evidence>
<dbReference type="SUPFAM" id="SSF50630">
    <property type="entry name" value="Acid proteases"/>
    <property type="match status" value="1"/>
</dbReference>
<evidence type="ECO:0000313" key="3">
    <source>
        <dbReference type="Proteomes" id="UP000054630"/>
    </source>
</evidence>
<dbReference type="GO" id="GO:0006508">
    <property type="term" value="P:proteolysis"/>
    <property type="evidence" value="ECO:0007669"/>
    <property type="project" value="InterPro"/>
</dbReference>
<organism evidence="2 3">
    <name type="scientific">Trichinella nelsoni</name>
    <dbReference type="NCBI Taxonomy" id="6336"/>
    <lineage>
        <taxon>Eukaryota</taxon>
        <taxon>Metazoa</taxon>
        <taxon>Ecdysozoa</taxon>
        <taxon>Nematoda</taxon>
        <taxon>Enoplea</taxon>
        <taxon>Dorylaimia</taxon>
        <taxon>Trichinellida</taxon>
        <taxon>Trichinellidae</taxon>
        <taxon>Trichinella</taxon>
    </lineage>
</organism>
<dbReference type="InterPro" id="IPR001969">
    <property type="entry name" value="Aspartic_peptidase_AS"/>
</dbReference>